<feature type="region of interest" description="Disordered" evidence="2">
    <location>
        <begin position="606"/>
        <end position="632"/>
    </location>
</feature>
<dbReference type="InterPro" id="IPR036910">
    <property type="entry name" value="HMG_box_dom_sf"/>
</dbReference>
<feature type="region of interest" description="Disordered" evidence="2">
    <location>
        <begin position="661"/>
        <end position="741"/>
    </location>
</feature>
<evidence type="ECO:0000313" key="5">
    <source>
        <dbReference type="EMBL" id="KFG28593.1"/>
    </source>
</evidence>
<feature type="compositionally biased region" description="Polar residues" evidence="2">
    <location>
        <begin position="210"/>
        <end position="222"/>
    </location>
</feature>
<dbReference type="PROSITE" id="PS50118">
    <property type="entry name" value="HMG_BOX_2"/>
    <property type="match status" value="1"/>
</dbReference>
<dbReference type="GO" id="GO:0032259">
    <property type="term" value="P:methylation"/>
    <property type="evidence" value="ECO:0007669"/>
    <property type="project" value="UniProtKB-KW"/>
</dbReference>
<feature type="compositionally biased region" description="Low complexity" evidence="2">
    <location>
        <begin position="689"/>
        <end position="702"/>
    </location>
</feature>
<dbReference type="InterPro" id="IPR009071">
    <property type="entry name" value="HMG_box_dom"/>
</dbReference>
<feature type="compositionally biased region" description="Low complexity" evidence="2">
    <location>
        <begin position="198"/>
        <end position="208"/>
    </location>
</feature>
<feature type="compositionally biased region" description="Basic and acidic residues" evidence="2">
    <location>
        <begin position="606"/>
        <end position="625"/>
    </location>
</feature>
<dbReference type="AlphaFoldDB" id="A0A086J8X5"/>
<comment type="caution">
    <text evidence="5">The sequence shown here is derived from an EMBL/GenBank/DDBJ whole genome shotgun (WGS) entry which is preliminary data.</text>
</comment>
<evidence type="ECO:0000259" key="4">
    <source>
        <dbReference type="PROSITE" id="PS50280"/>
    </source>
</evidence>
<keyword evidence="1" id="KW-0539">Nucleus</keyword>
<feature type="domain" description="SET" evidence="4">
    <location>
        <begin position="428"/>
        <end position="558"/>
    </location>
</feature>
<dbReference type="Gene3D" id="2.170.270.10">
    <property type="entry name" value="SET domain"/>
    <property type="match status" value="1"/>
</dbReference>
<feature type="compositionally biased region" description="Basic and acidic residues" evidence="2">
    <location>
        <begin position="849"/>
        <end position="880"/>
    </location>
</feature>
<dbReference type="Gene3D" id="1.10.30.10">
    <property type="entry name" value="High mobility group box domain"/>
    <property type="match status" value="1"/>
</dbReference>
<feature type="DNA-binding region" description="HMG box" evidence="1">
    <location>
        <begin position="765"/>
        <end position="805"/>
    </location>
</feature>
<feature type="region of interest" description="Disordered" evidence="2">
    <location>
        <begin position="37"/>
        <end position="359"/>
    </location>
</feature>
<feature type="compositionally biased region" description="Basic and acidic residues" evidence="2">
    <location>
        <begin position="80"/>
        <end position="90"/>
    </location>
</feature>
<dbReference type="SUPFAM" id="SSF47095">
    <property type="entry name" value="HMG-box"/>
    <property type="match status" value="1"/>
</dbReference>
<keyword evidence="5" id="KW-0808">Transferase</keyword>
<reference evidence="5 6" key="1">
    <citation type="submission" date="2014-03" db="EMBL/GenBank/DDBJ databases">
        <authorList>
            <person name="Sibley D."/>
            <person name="Venepally P."/>
            <person name="Karamycheva S."/>
            <person name="Hadjithomas M."/>
            <person name="Khan A."/>
            <person name="Brunk B."/>
            <person name="Roos D."/>
            <person name="Caler E."/>
            <person name="Lorenzi H."/>
        </authorList>
    </citation>
    <scope>NUCLEOTIDE SEQUENCE [LARGE SCALE GENOMIC DNA]</scope>
    <source>
        <strain evidence="6">p89</strain>
    </source>
</reference>
<evidence type="ECO:0000256" key="2">
    <source>
        <dbReference type="SAM" id="MobiDB-lite"/>
    </source>
</evidence>
<accession>A0A086J8X5</accession>
<dbReference type="VEuPathDB" id="ToxoDB:TGP89_281900"/>
<feature type="compositionally biased region" description="Polar residues" evidence="2">
    <location>
        <begin position="337"/>
        <end position="348"/>
    </location>
</feature>
<dbReference type="PROSITE" id="PS50280">
    <property type="entry name" value="SET"/>
    <property type="match status" value="1"/>
</dbReference>
<proteinExistence type="predicted"/>
<dbReference type="OrthoDB" id="331494at2759"/>
<protein>
    <submittedName>
        <fullName evidence="5">SET domain containing lysine methyltransferase KMTox</fullName>
    </submittedName>
</protein>
<dbReference type="GO" id="GO:0008168">
    <property type="term" value="F:methyltransferase activity"/>
    <property type="evidence" value="ECO:0007669"/>
    <property type="project" value="UniProtKB-KW"/>
</dbReference>
<dbReference type="CDD" id="cd00084">
    <property type="entry name" value="HMG-box_SF"/>
    <property type="match status" value="1"/>
</dbReference>
<dbReference type="GO" id="GO:0005634">
    <property type="term" value="C:nucleus"/>
    <property type="evidence" value="ECO:0007669"/>
    <property type="project" value="UniProtKB-UniRule"/>
</dbReference>
<feature type="compositionally biased region" description="Low complexity" evidence="2">
    <location>
        <begin position="115"/>
        <end position="134"/>
    </location>
</feature>
<evidence type="ECO:0000259" key="3">
    <source>
        <dbReference type="PROSITE" id="PS50118"/>
    </source>
</evidence>
<dbReference type="SUPFAM" id="SSF82199">
    <property type="entry name" value="SET domain"/>
    <property type="match status" value="1"/>
</dbReference>
<evidence type="ECO:0000313" key="6">
    <source>
        <dbReference type="Proteomes" id="UP000028828"/>
    </source>
</evidence>
<organism evidence="5 6">
    <name type="scientific">Toxoplasma gondii p89</name>
    <dbReference type="NCBI Taxonomy" id="943119"/>
    <lineage>
        <taxon>Eukaryota</taxon>
        <taxon>Sar</taxon>
        <taxon>Alveolata</taxon>
        <taxon>Apicomplexa</taxon>
        <taxon>Conoidasida</taxon>
        <taxon>Coccidia</taxon>
        <taxon>Eucoccidiorida</taxon>
        <taxon>Eimeriorina</taxon>
        <taxon>Sarcocystidae</taxon>
        <taxon>Toxoplasma</taxon>
    </lineage>
</organism>
<gene>
    <name evidence="5" type="ORF">TGP89_281900</name>
</gene>
<feature type="compositionally biased region" description="Basic and acidic residues" evidence="2">
    <location>
        <begin position="708"/>
        <end position="721"/>
    </location>
</feature>
<evidence type="ECO:0000256" key="1">
    <source>
        <dbReference type="PROSITE-ProRule" id="PRU00267"/>
    </source>
</evidence>
<feature type="compositionally biased region" description="Polar residues" evidence="2">
    <location>
        <begin position="54"/>
        <end position="68"/>
    </location>
</feature>
<keyword evidence="1" id="KW-0238">DNA-binding</keyword>
<feature type="compositionally biased region" description="Basic and acidic residues" evidence="2">
    <location>
        <begin position="831"/>
        <end position="840"/>
    </location>
</feature>
<dbReference type="Proteomes" id="UP000028828">
    <property type="component" value="Unassembled WGS sequence"/>
</dbReference>
<dbReference type="Pfam" id="PF00505">
    <property type="entry name" value="HMG_box"/>
    <property type="match status" value="1"/>
</dbReference>
<feature type="compositionally biased region" description="Polar residues" evidence="2">
    <location>
        <begin position="151"/>
        <end position="181"/>
    </location>
</feature>
<keyword evidence="5" id="KW-0489">Methyltransferase</keyword>
<feature type="compositionally biased region" description="Basic residues" evidence="2">
    <location>
        <begin position="820"/>
        <end position="830"/>
    </location>
</feature>
<dbReference type="GO" id="GO:0003677">
    <property type="term" value="F:DNA binding"/>
    <property type="evidence" value="ECO:0007669"/>
    <property type="project" value="UniProtKB-UniRule"/>
</dbReference>
<dbReference type="EMBL" id="AEYI02002334">
    <property type="protein sequence ID" value="KFG28593.1"/>
    <property type="molecule type" value="Genomic_DNA"/>
</dbReference>
<dbReference type="InterPro" id="IPR046341">
    <property type="entry name" value="SET_dom_sf"/>
</dbReference>
<sequence length="880" mass="95837">MASECVDENSKPWMRVTVSCALLPEVLKQGAEAGGAVKLAGNPSEQSSEDGSHHCSSNFQNSPVTSDLSVLDASPCGLPAEKRKPPHRETSISSNASQSEREIAPTATRRLSPKPETATLSPSESSSLTAATLSNCSSRVQSSSDEKIGNCPSTSACSVSQTTASSEAPSWLSSGASTAQVLSERRGSIAEQPAPETSAAAVRVSRSSSDSENLFASCSASLRNLEPDDISDPENEAAAPACAETGASRAQDAATVRADAENLGEGESHMETASTRAESLAKDAISSKVSRRGSAHTSSDASGQCQDALPSVGEGKPGEMNGREEDGEAEKPEASAESLQGSDGQANESEAPKPGGGRVDAKMRAKFKREFVRSWVDINRAPSWPPIKKNKYLSSDWKRVDLRTAAGEIRVETKKHRLFLNDLCFLFDGVYTQKSTLGRKAGLGLFCERPEGLHKGQIITEFVGWLVDRDLAESYRKQRTASHIVAVQKGFLYIDGAKEPAYGMGGGSFANDGSEFLGGPGNNAQFYHWFDDELGRTRVFLRATADIKNGEEIFVPYHKTYWVDNFEEQAENCPDAFKQRKLEQLRRRYKNPEFVHIPHREEVAMREREEAERRKRDKEESEKKKAAAKQPRCPVKRPCSAYLLFSVARRKELLKACGILSKGDDEPASQQASESPEVPREGQRKRRASSASQAAAPVPAAANKRRKAEKDEPSSPEETKRGQVVAAAGLKRGAARPACVGDETAQKLAGWLAKDGAANVRTLCAELTREVAREWGNMRPEEKKPWEQLAEKEKIRYAKAVRTWREKLKKKKSGRETATRKRKVPCSRKGHGTEKGEKAGKVKPQADTSPREAAPEGTETRDHEDVQAGAKDRAATQKER</sequence>
<feature type="region of interest" description="Disordered" evidence="2">
    <location>
        <begin position="802"/>
        <end position="880"/>
    </location>
</feature>
<name>A0A086J8X5_TOXGO</name>
<feature type="compositionally biased region" description="Basic and acidic residues" evidence="2">
    <location>
        <begin position="321"/>
        <end position="334"/>
    </location>
</feature>
<feature type="domain" description="HMG box" evidence="3">
    <location>
        <begin position="765"/>
        <end position="805"/>
    </location>
</feature>
<feature type="compositionally biased region" description="Polar residues" evidence="2">
    <location>
        <begin position="295"/>
        <end position="305"/>
    </location>
</feature>
<dbReference type="InterPro" id="IPR001214">
    <property type="entry name" value="SET_dom"/>
</dbReference>
<feature type="compositionally biased region" description="Low complexity" evidence="2">
    <location>
        <begin position="236"/>
        <end position="247"/>
    </location>
</feature>